<evidence type="ECO:0000256" key="1">
    <source>
        <dbReference type="SAM" id="SignalP"/>
    </source>
</evidence>
<dbReference type="PROSITE" id="PS51257">
    <property type="entry name" value="PROKAR_LIPOPROTEIN"/>
    <property type="match status" value="1"/>
</dbReference>
<keyword evidence="1" id="KW-0732">Signal</keyword>
<name>A0A3A8QZI5_9BACT</name>
<comment type="caution">
    <text evidence="3">The sequence shown here is derived from an EMBL/GenBank/DDBJ whole genome shotgun (WGS) entry which is preliminary data.</text>
</comment>
<dbReference type="OrthoDB" id="122531at2"/>
<evidence type="ECO:0000313" key="4">
    <source>
        <dbReference type="Proteomes" id="UP000267003"/>
    </source>
</evidence>
<feature type="chain" id="PRO_5017320099" evidence="1">
    <location>
        <begin position="28"/>
        <end position="172"/>
    </location>
</feature>
<dbReference type="AlphaFoldDB" id="A0A3A8QZI5"/>
<evidence type="ECO:0000313" key="3">
    <source>
        <dbReference type="EMBL" id="RKH73168.1"/>
    </source>
</evidence>
<feature type="domain" description="DUF4440" evidence="2">
    <location>
        <begin position="33"/>
        <end position="151"/>
    </location>
</feature>
<dbReference type="Gene3D" id="3.10.450.50">
    <property type="match status" value="1"/>
</dbReference>
<dbReference type="Proteomes" id="UP000267003">
    <property type="component" value="Unassembled WGS sequence"/>
</dbReference>
<dbReference type="InterPro" id="IPR011944">
    <property type="entry name" value="Steroid_delta5-4_isomerase"/>
</dbReference>
<evidence type="ECO:0000259" key="2">
    <source>
        <dbReference type="Pfam" id="PF14534"/>
    </source>
</evidence>
<keyword evidence="4" id="KW-1185">Reference proteome</keyword>
<accession>A0A3A8QZI5</accession>
<gene>
    <name evidence="3" type="ORF">D7W81_04615</name>
</gene>
<dbReference type="InterPro" id="IPR032710">
    <property type="entry name" value="NTF2-like_dom_sf"/>
</dbReference>
<dbReference type="CDD" id="cd00531">
    <property type="entry name" value="NTF2_like"/>
    <property type="match status" value="1"/>
</dbReference>
<organism evidence="3 4">
    <name type="scientific">Corallococcus aberystwythensis</name>
    <dbReference type="NCBI Taxonomy" id="2316722"/>
    <lineage>
        <taxon>Bacteria</taxon>
        <taxon>Pseudomonadati</taxon>
        <taxon>Myxococcota</taxon>
        <taxon>Myxococcia</taxon>
        <taxon>Myxococcales</taxon>
        <taxon>Cystobacterineae</taxon>
        <taxon>Myxococcaceae</taxon>
        <taxon>Corallococcus</taxon>
    </lineage>
</organism>
<sequence length="172" mass="19011">MTRSSLAVVVALSLVWVSAACTSPNHAQDEQDLRQLVKAQTEAWNAHDATAWTRDFTDDADFINIVGTVFQGRAEIETRHAAIFASIFKTSHAEVTVRKIRFPSEDIAVVDTVHEVTGHTGLPPGVQNTEAGLLRTQMRYVLKRTQKQWRIVVGQNTDVKPVPKPQAPATGR</sequence>
<dbReference type="InterPro" id="IPR027843">
    <property type="entry name" value="DUF4440"/>
</dbReference>
<dbReference type="Pfam" id="PF14534">
    <property type="entry name" value="DUF4440"/>
    <property type="match status" value="1"/>
</dbReference>
<dbReference type="NCBIfam" id="TIGR02246">
    <property type="entry name" value="SgcJ/EcaC family oxidoreductase"/>
    <property type="match status" value="1"/>
</dbReference>
<reference evidence="4" key="1">
    <citation type="submission" date="2018-09" db="EMBL/GenBank/DDBJ databases">
        <authorList>
            <person name="Livingstone P.G."/>
            <person name="Whitworth D.E."/>
        </authorList>
    </citation>
    <scope>NUCLEOTIDE SEQUENCE [LARGE SCALE GENOMIC DNA]</scope>
    <source>
        <strain evidence="4">AB050A</strain>
    </source>
</reference>
<proteinExistence type="predicted"/>
<protein>
    <submittedName>
        <fullName evidence="3">SgcJ/EcaC family oxidoreductase</fullName>
    </submittedName>
</protein>
<dbReference type="SUPFAM" id="SSF54427">
    <property type="entry name" value="NTF2-like"/>
    <property type="match status" value="1"/>
</dbReference>
<dbReference type="EMBL" id="RAWK01000017">
    <property type="protein sequence ID" value="RKH73168.1"/>
    <property type="molecule type" value="Genomic_DNA"/>
</dbReference>
<feature type="signal peptide" evidence="1">
    <location>
        <begin position="1"/>
        <end position="27"/>
    </location>
</feature>
<dbReference type="RefSeq" id="WP_120554087.1">
    <property type="nucleotide sequence ID" value="NZ_RAWK01000017.1"/>
</dbReference>